<reference evidence="2" key="1">
    <citation type="submission" date="2013-08" db="EMBL/GenBank/DDBJ databases">
        <authorList>
            <person name="Mendez C."/>
            <person name="Richter M."/>
            <person name="Ferrer M."/>
            <person name="Sanchez J."/>
        </authorList>
    </citation>
    <scope>NUCLEOTIDE SEQUENCE</scope>
</reference>
<evidence type="ECO:0000259" key="1">
    <source>
        <dbReference type="Pfam" id="PF08543"/>
    </source>
</evidence>
<dbReference type="Gene3D" id="3.40.1190.20">
    <property type="match status" value="1"/>
</dbReference>
<comment type="caution">
    <text evidence="2">The sequence shown here is derived from an EMBL/GenBank/DDBJ whole genome shotgun (WGS) entry which is preliminary data.</text>
</comment>
<reference evidence="2" key="2">
    <citation type="journal article" date="2014" name="ISME J.">
        <title>Microbial stratification in low pH oxic and suboxic macroscopic growths along an acid mine drainage.</title>
        <authorList>
            <person name="Mendez-Garcia C."/>
            <person name="Mesa V."/>
            <person name="Sprenger R.R."/>
            <person name="Richter M."/>
            <person name="Diez M.S."/>
            <person name="Solano J."/>
            <person name="Bargiela R."/>
            <person name="Golyshina O.V."/>
            <person name="Manteca A."/>
            <person name="Ramos J.L."/>
            <person name="Gallego J.R."/>
            <person name="Llorente I."/>
            <person name="Martins Dos Santos V.A."/>
            <person name="Jensen O.N."/>
            <person name="Pelaez A.I."/>
            <person name="Sanchez J."/>
            <person name="Ferrer M."/>
        </authorList>
    </citation>
    <scope>NUCLEOTIDE SEQUENCE</scope>
</reference>
<feature type="domain" description="Pyridoxamine kinase/Phosphomethylpyrimidine kinase" evidence="1">
    <location>
        <begin position="13"/>
        <end position="52"/>
    </location>
</feature>
<gene>
    <name evidence="2" type="ORF">B1A_00613</name>
</gene>
<dbReference type="SUPFAM" id="SSF53613">
    <property type="entry name" value="Ribokinase-like"/>
    <property type="match status" value="1"/>
</dbReference>
<proteinExistence type="predicted"/>
<dbReference type="AlphaFoldDB" id="T1DFK7"/>
<accession>T1DFK7</accession>
<dbReference type="InterPro" id="IPR029056">
    <property type="entry name" value="Ribokinase-like"/>
</dbReference>
<feature type="non-terminal residue" evidence="2">
    <location>
        <position position="52"/>
    </location>
</feature>
<dbReference type="GO" id="GO:0016301">
    <property type="term" value="F:kinase activity"/>
    <property type="evidence" value="ECO:0007669"/>
    <property type="project" value="UniProtKB-KW"/>
</dbReference>
<dbReference type="EMBL" id="AUZX01000461">
    <property type="protein sequence ID" value="EQD80700.1"/>
    <property type="molecule type" value="Genomic_DNA"/>
</dbReference>
<organism evidence="2">
    <name type="scientific">mine drainage metagenome</name>
    <dbReference type="NCBI Taxonomy" id="410659"/>
    <lineage>
        <taxon>unclassified sequences</taxon>
        <taxon>metagenomes</taxon>
        <taxon>ecological metagenomes</taxon>
    </lineage>
</organism>
<protein>
    <submittedName>
        <fullName evidence="2">Phosphomethylpyrimidine kinase type-1 domain protein</fullName>
        <ecNumber evidence="2">2.-.-.-</ecNumber>
    </submittedName>
</protein>
<dbReference type="Pfam" id="PF08543">
    <property type="entry name" value="Phos_pyr_kin"/>
    <property type="match status" value="1"/>
</dbReference>
<dbReference type="EC" id="2.-.-.-" evidence="2"/>
<name>T1DFK7_9ZZZZ</name>
<sequence>MTLPVVWAIGGIDPSGGAGIYQDLKVMSWSGVHPMGIPVALTSQNIDHVREV</sequence>
<dbReference type="InterPro" id="IPR013749">
    <property type="entry name" value="PM/HMP-P_kinase-1"/>
</dbReference>
<evidence type="ECO:0000313" key="2">
    <source>
        <dbReference type="EMBL" id="EQD80700.1"/>
    </source>
</evidence>
<keyword evidence="2" id="KW-0808">Transferase</keyword>
<keyword evidence="2" id="KW-0418">Kinase</keyword>